<name>A0A6Q2YW21_ESOLU</name>
<accession>A0A6Q2YW21</accession>
<organism evidence="1 2">
    <name type="scientific">Esox lucius</name>
    <name type="common">Northern pike</name>
    <dbReference type="NCBI Taxonomy" id="8010"/>
    <lineage>
        <taxon>Eukaryota</taxon>
        <taxon>Metazoa</taxon>
        <taxon>Chordata</taxon>
        <taxon>Craniata</taxon>
        <taxon>Vertebrata</taxon>
        <taxon>Euteleostomi</taxon>
        <taxon>Actinopterygii</taxon>
        <taxon>Neopterygii</taxon>
        <taxon>Teleostei</taxon>
        <taxon>Protacanthopterygii</taxon>
        <taxon>Esociformes</taxon>
        <taxon>Esocidae</taxon>
        <taxon>Esox</taxon>
    </lineage>
</organism>
<evidence type="ECO:0000313" key="2">
    <source>
        <dbReference type="Proteomes" id="UP000265140"/>
    </source>
</evidence>
<gene>
    <name evidence="1" type="primary">LSM8</name>
</gene>
<protein>
    <submittedName>
        <fullName evidence="1">Uncharacterized protein</fullName>
    </submittedName>
</protein>
<dbReference type="OMA" id="QKLWEDT"/>
<evidence type="ECO:0000313" key="1">
    <source>
        <dbReference type="Ensembl" id="ENSELUP00000069813.1"/>
    </source>
</evidence>
<dbReference type="Ensembl" id="ENSELUT00000086549.2">
    <property type="protein sequence ID" value="ENSELUP00000069813.1"/>
    <property type="gene ID" value="ENSELUG00000028096.2"/>
</dbReference>
<dbReference type="AlphaFoldDB" id="A0A6Q2YW21"/>
<dbReference type="Proteomes" id="UP000265140">
    <property type="component" value="Chromosome 11"/>
</dbReference>
<reference evidence="2" key="1">
    <citation type="journal article" date="2014" name="PLoS ONE">
        <title>The genome and linkage map of the northern pike (Esox lucius): conserved synteny revealed between the salmonid sister group and the Neoteleostei.</title>
        <authorList>
            <person name="Rondeau E.B."/>
            <person name="Minkley D.R."/>
            <person name="Leong J.S."/>
            <person name="Messmer A.M."/>
            <person name="Jantzen J.R."/>
            <person name="von Schalburg K.R."/>
            <person name="Lemon C."/>
            <person name="Bird N.H."/>
            <person name="Koop B.F."/>
        </authorList>
    </citation>
    <scope>NUCLEOTIDE SEQUENCE</scope>
</reference>
<proteinExistence type="predicted"/>
<reference evidence="1" key="4">
    <citation type="submission" date="2025-09" db="UniProtKB">
        <authorList>
            <consortium name="Ensembl"/>
        </authorList>
    </citation>
    <scope>IDENTIFICATION</scope>
</reference>
<sequence length="107" mass="11635">HSCSNDNRQAVSQQLIKKGALQHTQLRVGALDVIHNDLSMSGDHGVCLDGSRIVQVSEVTEIPLGPRVDDQTPVNSNIIIHLTEDALDGCALKVCPLNHIDVCELYQ</sequence>
<dbReference type="InParanoid" id="A0A6Q2YW21"/>
<keyword evidence="2" id="KW-1185">Reference proteome</keyword>
<reference evidence="1" key="3">
    <citation type="submission" date="2025-08" db="UniProtKB">
        <authorList>
            <consortium name="Ensembl"/>
        </authorList>
    </citation>
    <scope>IDENTIFICATION</scope>
</reference>
<reference evidence="1" key="2">
    <citation type="submission" date="2020-02" db="EMBL/GenBank/DDBJ databases">
        <title>Esox lucius (northern pike) genome, fEsoLuc1, primary haplotype.</title>
        <authorList>
            <person name="Myers G."/>
            <person name="Karagic N."/>
            <person name="Meyer A."/>
            <person name="Pippel M."/>
            <person name="Reichard M."/>
            <person name="Winkler S."/>
            <person name="Tracey A."/>
            <person name="Sims Y."/>
            <person name="Howe K."/>
            <person name="Rhie A."/>
            <person name="Formenti G."/>
            <person name="Durbin R."/>
            <person name="Fedrigo O."/>
            <person name="Jarvis E.D."/>
        </authorList>
    </citation>
    <scope>NUCLEOTIDE SEQUENCE [LARGE SCALE GENOMIC DNA]</scope>
</reference>